<proteinExistence type="predicted"/>
<evidence type="ECO:0000313" key="2">
    <source>
        <dbReference type="Proteomes" id="UP000029273"/>
    </source>
</evidence>
<dbReference type="OrthoDB" id="5791859at2"/>
<dbReference type="RefSeq" id="WP_038088704.1">
    <property type="nucleotide sequence ID" value="NZ_JQSG02000002.1"/>
</dbReference>
<reference evidence="1 2" key="1">
    <citation type="journal article" date="2014" name="Genome Announc.">
        <title>Draft Genome Sequence of the Iron-Oxidizing, Acidophilic, and Halotolerant 'Thiobacillus prosperus' Type Strain DSM 5130.</title>
        <authorList>
            <person name="Ossandon F.J."/>
            <person name="Cardenas J.P."/>
            <person name="Corbett M."/>
            <person name="Quatrini R."/>
            <person name="Holmes D.S."/>
            <person name="Watkin E."/>
        </authorList>
    </citation>
    <scope>NUCLEOTIDE SEQUENCE [LARGE SCALE GENOMIC DNA]</scope>
    <source>
        <strain evidence="1 2">DSM 5130</strain>
    </source>
</reference>
<protein>
    <submittedName>
        <fullName evidence="1">Uncharacterized protein</fullName>
    </submittedName>
</protein>
<comment type="caution">
    <text evidence="1">The sequence shown here is derived from an EMBL/GenBank/DDBJ whole genome shotgun (WGS) entry which is preliminary data.</text>
</comment>
<dbReference type="AlphaFoldDB" id="A0A1A6C6J4"/>
<evidence type="ECO:0000313" key="1">
    <source>
        <dbReference type="EMBL" id="OBS10181.1"/>
    </source>
</evidence>
<sequence length="285" mass="31085">MLWYKKQADATAQQSGGDDAIVPAELAVDFDRSIAESKLNALLEQSKDVGGVENLIESLNAKCLLFGAAFPAKRPSGWSLTQETLDAVYAAVFQVRRKLGAIHAAIGAQALGDGVVDLVYGDKSLQDRLLGFVSLVPEEMKKERRAMRDLAAEILHFRDPEGMPLMTRWVWDEATASGALREFIRGNDGLPEIPIDNRAETFEGARVWFAEMLAEAGFYRDVPMLIDLLLAQAYSDYVKAMSSGLGMVQAEFGQSHHPLELLIKLLGVDPATGRGIGKAGEPTLH</sequence>
<gene>
    <name evidence="1" type="ORF">Thpro_021231</name>
</gene>
<accession>A0A1A6C6J4</accession>
<organism evidence="1 2">
    <name type="scientific">Acidihalobacter prosperus</name>
    <dbReference type="NCBI Taxonomy" id="160660"/>
    <lineage>
        <taxon>Bacteria</taxon>
        <taxon>Pseudomonadati</taxon>
        <taxon>Pseudomonadota</taxon>
        <taxon>Gammaproteobacteria</taxon>
        <taxon>Chromatiales</taxon>
        <taxon>Ectothiorhodospiraceae</taxon>
        <taxon>Acidihalobacter</taxon>
    </lineage>
</organism>
<dbReference type="EMBL" id="JQSG02000002">
    <property type="protein sequence ID" value="OBS10181.1"/>
    <property type="molecule type" value="Genomic_DNA"/>
</dbReference>
<name>A0A1A6C6J4_9GAMM</name>
<dbReference type="Proteomes" id="UP000029273">
    <property type="component" value="Unassembled WGS sequence"/>
</dbReference>
<keyword evidence="2" id="KW-1185">Reference proteome</keyword>